<proteinExistence type="predicted"/>
<comment type="caution">
    <text evidence="2">The sequence shown here is derived from an EMBL/GenBank/DDBJ whole genome shotgun (WGS) entry which is preliminary data.</text>
</comment>
<reference evidence="2" key="1">
    <citation type="submission" date="2020-01" db="EMBL/GenBank/DDBJ databases">
        <title>Insect and environment-associated Actinomycetes.</title>
        <authorList>
            <person name="Currrie C."/>
            <person name="Chevrette M."/>
            <person name="Carlson C."/>
            <person name="Stubbendieck R."/>
            <person name="Wendt-Pienkowski E."/>
        </authorList>
    </citation>
    <scope>NUCLEOTIDE SEQUENCE</scope>
    <source>
        <strain evidence="2">SID505</strain>
    </source>
</reference>
<sequence>EPWRDGRVDVMTATPEPGGAAPEFTSALLRPDGHVAWADGTVPELETALRRWFGPAARR</sequence>
<dbReference type="Pfam" id="PF21274">
    <property type="entry name" value="Rng_hyd_C"/>
    <property type="match status" value="1"/>
</dbReference>
<accession>A0A6G3SRU8</accession>
<name>A0A6G3SRU8_STRAQ</name>
<gene>
    <name evidence="2" type="ORF">G3I43_14970</name>
</gene>
<dbReference type="EMBL" id="JAAGMK010000413">
    <property type="protein sequence ID" value="NEB85472.1"/>
    <property type="molecule type" value="Genomic_DNA"/>
</dbReference>
<evidence type="ECO:0000256" key="1">
    <source>
        <dbReference type="SAM" id="MobiDB-lite"/>
    </source>
</evidence>
<feature type="non-terminal residue" evidence="2">
    <location>
        <position position="1"/>
    </location>
</feature>
<dbReference type="Gene3D" id="3.40.30.120">
    <property type="match status" value="1"/>
</dbReference>
<feature type="region of interest" description="Disordered" evidence="1">
    <location>
        <begin position="1"/>
        <end position="21"/>
    </location>
</feature>
<dbReference type="AlphaFoldDB" id="A0A6G3SRU8"/>
<evidence type="ECO:0000313" key="2">
    <source>
        <dbReference type="EMBL" id="NEB85472.1"/>
    </source>
</evidence>
<organism evidence="2">
    <name type="scientific">Streptomyces anulatus</name>
    <name type="common">Streptomyces chrysomallus</name>
    <dbReference type="NCBI Taxonomy" id="1892"/>
    <lineage>
        <taxon>Bacteria</taxon>
        <taxon>Bacillati</taxon>
        <taxon>Actinomycetota</taxon>
        <taxon>Actinomycetes</taxon>
        <taxon>Kitasatosporales</taxon>
        <taxon>Streptomycetaceae</taxon>
        <taxon>Streptomyces</taxon>
    </lineage>
</organism>
<protein>
    <submittedName>
        <fullName evidence="2">Oxidoreductase</fullName>
    </submittedName>
</protein>